<dbReference type="InterPro" id="IPR050138">
    <property type="entry name" value="DHOase/Allantoinase_Hydrolase"/>
</dbReference>
<feature type="binding site" evidence="7">
    <location>
        <position position="91"/>
    </location>
    <ligand>
        <name>substrate</name>
    </ligand>
</feature>
<keyword evidence="3 7" id="KW-0479">Metal-binding</keyword>
<protein>
    <recommendedName>
        <fullName evidence="7">Dihydroorotase</fullName>
        <shortName evidence="7">DHOase</shortName>
        <ecNumber evidence="7">3.5.2.3</ecNumber>
    </recommendedName>
</protein>
<feature type="binding site" evidence="7">
    <location>
        <position position="275"/>
    </location>
    <ligand>
        <name>substrate</name>
    </ligand>
</feature>
<dbReference type="InterPro" id="IPR013108">
    <property type="entry name" value="Amidohydro_3"/>
</dbReference>
<evidence type="ECO:0000256" key="1">
    <source>
        <dbReference type="ARBA" id="ARBA00002368"/>
    </source>
</evidence>
<dbReference type="NCBIfam" id="NF006837">
    <property type="entry name" value="PRK09357.1-2"/>
    <property type="match status" value="1"/>
</dbReference>
<evidence type="ECO:0000256" key="5">
    <source>
        <dbReference type="ARBA" id="ARBA00022833"/>
    </source>
</evidence>
<dbReference type="NCBIfam" id="TIGR00857">
    <property type="entry name" value="pyrC_multi"/>
    <property type="match status" value="1"/>
</dbReference>
<proteinExistence type="inferred from homology"/>
<sequence length="428" mass="46346">MSLVLKNARLLEGEQEVTRNIHVEAGVIQTISQQPIEATEEIDCSGLLLAPGFVDIHVHMREPGATDKETIATGTMAAARGGFTTVCAMPNTRPVPDTEGNLALVQELIQDHAYVSVLPYASITTRQLGEELTNMKALRALGAVAFTDDGVGVQSADTMLNAMQRAKEIGASIVAHCEDNSLIHNGVIHQGETSRALGVNGIPSVCESVQIARDVLLAEATGCHYHVCHVSTKESVRVIRDAKRAGIPVTAEVTPHHLILTEEDIVEDDAMFKMNPPLRSRDDRRALLNGLMDGTIDCIATDHAPHTEEEKQQGLNNAPFGIVGLETAFSLLHTYLVKEQRCSLKELIDWLTIKPASVFGLASGKIAVGQRADFVLLDLTKESTINRHSLLSKGKNTPFHGYTVVGSPVLTMVSGEVVWKEELSYDKA</sequence>
<dbReference type="PROSITE" id="PS00483">
    <property type="entry name" value="DIHYDROOROTASE_2"/>
    <property type="match status" value="1"/>
</dbReference>
<dbReference type="SUPFAM" id="SSF51556">
    <property type="entry name" value="Metallo-dependent hydrolases"/>
    <property type="match status" value="1"/>
</dbReference>
<feature type="domain" description="Amidohydrolase 3" evidence="8">
    <location>
        <begin position="294"/>
        <end position="418"/>
    </location>
</feature>
<dbReference type="GO" id="GO:0004151">
    <property type="term" value="F:dihydroorotase activity"/>
    <property type="evidence" value="ECO:0007669"/>
    <property type="project" value="UniProtKB-EC"/>
</dbReference>
<dbReference type="EMBL" id="JBHLTP010000009">
    <property type="protein sequence ID" value="MFC0524069.1"/>
    <property type="molecule type" value="Genomic_DNA"/>
</dbReference>
<comment type="catalytic activity">
    <reaction evidence="7">
        <text>(S)-dihydroorotate + H2O = N-carbamoyl-L-aspartate + H(+)</text>
        <dbReference type="Rhea" id="RHEA:24296"/>
        <dbReference type="ChEBI" id="CHEBI:15377"/>
        <dbReference type="ChEBI" id="CHEBI:15378"/>
        <dbReference type="ChEBI" id="CHEBI:30864"/>
        <dbReference type="ChEBI" id="CHEBI:32814"/>
        <dbReference type="EC" id="3.5.2.3"/>
    </reaction>
</comment>
<feature type="binding site" evidence="7">
    <location>
        <position position="59"/>
    </location>
    <ligand>
        <name>Zn(2+)</name>
        <dbReference type="ChEBI" id="CHEBI:29105"/>
        <label>1</label>
    </ligand>
</feature>
<dbReference type="EC" id="3.5.2.3" evidence="7"/>
<feature type="binding site" evidence="7">
    <location>
        <position position="306"/>
    </location>
    <ligand>
        <name>substrate</name>
    </ligand>
</feature>
<keyword evidence="4 7" id="KW-0378">Hydrolase</keyword>
<feature type="binding site" evidence="7">
    <location>
        <position position="149"/>
    </location>
    <ligand>
        <name>Zn(2+)</name>
        <dbReference type="ChEBI" id="CHEBI:29105"/>
        <label>1</label>
    </ligand>
</feature>
<dbReference type="Proteomes" id="UP001589836">
    <property type="component" value="Unassembled WGS sequence"/>
</dbReference>
<feature type="binding site" evidence="7">
    <location>
        <position position="57"/>
    </location>
    <ligand>
        <name>Zn(2+)</name>
        <dbReference type="ChEBI" id="CHEBI:29105"/>
        <label>1</label>
    </ligand>
</feature>
<dbReference type="PANTHER" id="PTHR43668:SF2">
    <property type="entry name" value="ALLANTOINASE"/>
    <property type="match status" value="1"/>
</dbReference>
<evidence type="ECO:0000256" key="7">
    <source>
        <dbReference type="HAMAP-Rule" id="MF_00220"/>
    </source>
</evidence>
<dbReference type="InterPro" id="IPR032466">
    <property type="entry name" value="Metal_Hydrolase"/>
</dbReference>
<dbReference type="Gene3D" id="3.20.20.140">
    <property type="entry name" value="Metal-dependent hydrolases"/>
    <property type="match status" value="1"/>
</dbReference>
<dbReference type="SUPFAM" id="SSF51338">
    <property type="entry name" value="Composite domain of metallo-dependent hydrolases"/>
    <property type="match status" value="1"/>
</dbReference>
<dbReference type="Gene3D" id="2.30.40.10">
    <property type="entry name" value="Urease, subunit C, domain 1"/>
    <property type="match status" value="1"/>
</dbReference>
<dbReference type="InterPro" id="IPR011059">
    <property type="entry name" value="Metal-dep_hydrolase_composite"/>
</dbReference>
<comment type="similarity">
    <text evidence="2 7">Belongs to the metallo-dependent hydrolases superfamily. DHOase family. Class I DHOase subfamily.</text>
</comment>
<dbReference type="Pfam" id="PF12890">
    <property type="entry name" value="DHOase"/>
    <property type="match status" value="1"/>
</dbReference>
<feature type="binding site" evidence="7">
    <location>
        <position position="176"/>
    </location>
    <ligand>
        <name>Zn(2+)</name>
        <dbReference type="ChEBI" id="CHEBI:29105"/>
        <label>2</label>
    </ligand>
</feature>
<dbReference type="HAMAP" id="MF_00220_B">
    <property type="entry name" value="PyrC_classI_B"/>
    <property type="match status" value="1"/>
</dbReference>
<evidence type="ECO:0000259" key="8">
    <source>
        <dbReference type="Pfam" id="PF07969"/>
    </source>
</evidence>
<dbReference type="InterPro" id="IPR024403">
    <property type="entry name" value="DHOase_cat"/>
</dbReference>
<dbReference type="InterPro" id="IPR004722">
    <property type="entry name" value="DHOase"/>
</dbReference>
<comment type="cofactor">
    <cofactor evidence="7">
        <name>Zn(2+)</name>
        <dbReference type="ChEBI" id="CHEBI:29105"/>
    </cofactor>
    <text evidence="7">Binds 2 Zn(2+) ions per subunit.</text>
</comment>
<reference evidence="10 11" key="1">
    <citation type="submission" date="2024-09" db="EMBL/GenBank/DDBJ databases">
        <authorList>
            <person name="Sun Q."/>
            <person name="Mori K."/>
        </authorList>
    </citation>
    <scope>NUCLEOTIDE SEQUENCE [LARGE SCALE GENOMIC DNA]</scope>
    <source>
        <strain evidence="10 11">NCAIM B.02529</strain>
    </source>
</reference>
<keyword evidence="5 7" id="KW-0862">Zinc</keyword>
<comment type="function">
    <text evidence="1 7">Catalyzes the reversible cyclization of carbamoyl aspartate to dihydroorotate.</text>
</comment>
<dbReference type="InterPro" id="IPR002195">
    <property type="entry name" value="Dihydroorotase_CS"/>
</dbReference>
<evidence type="ECO:0000256" key="3">
    <source>
        <dbReference type="ARBA" id="ARBA00022723"/>
    </source>
</evidence>
<comment type="pathway">
    <text evidence="7">Pyrimidine metabolism; UMP biosynthesis via de novo pathway; (S)-dihydroorotate from bicarbonate: step 3/3.</text>
</comment>
<name>A0ABV6LP55_9BACI</name>
<organism evidence="10 11">
    <name type="scientific">Pontibacillus salicampi</name>
    <dbReference type="NCBI Taxonomy" id="1449801"/>
    <lineage>
        <taxon>Bacteria</taxon>
        <taxon>Bacillati</taxon>
        <taxon>Bacillota</taxon>
        <taxon>Bacilli</taxon>
        <taxon>Bacillales</taxon>
        <taxon>Bacillaceae</taxon>
        <taxon>Pontibacillus</taxon>
    </lineage>
</organism>
<feature type="binding site" evidence="7">
    <location>
        <position position="149"/>
    </location>
    <ligand>
        <name>Zn(2+)</name>
        <dbReference type="ChEBI" id="CHEBI:29105"/>
        <label>2</label>
    </ligand>
</feature>
<feature type="binding site" evidence="7">
    <location>
        <begin position="59"/>
        <end position="61"/>
    </location>
    <ligand>
        <name>substrate</name>
    </ligand>
</feature>
<feature type="binding site" evidence="7">
    <location>
        <position position="302"/>
    </location>
    <ligand>
        <name>Zn(2+)</name>
        <dbReference type="ChEBI" id="CHEBI:29105"/>
        <label>1</label>
    </ligand>
</feature>
<comment type="caution">
    <text evidence="10">The sequence shown here is derived from an EMBL/GenBank/DDBJ whole genome shotgun (WGS) entry which is preliminary data.</text>
</comment>
<dbReference type="PANTHER" id="PTHR43668">
    <property type="entry name" value="ALLANTOINASE"/>
    <property type="match status" value="1"/>
</dbReference>
<gene>
    <name evidence="7" type="primary">pyrC</name>
    <name evidence="10" type="ORF">ACFFGV_10900</name>
</gene>
<accession>A0ABV6LP55</accession>
<feature type="binding site" evidence="7">
    <location>
        <position position="229"/>
    </location>
    <ligand>
        <name>Zn(2+)</name>
        <dbReference type="ChEBI" id="CHEBI:29105"/>
        <label>2</label>
    </ligand>
</feature>
<keyword evidence="11" id="KW-1185">Reference proteome</keyword>
<evidence type="ECO:0000256" key="4">
    <source>
        <dbReference type="ARBA" id="ARBA00022801"/>
    </source>
</evidence>
<evidence type="ECO:0000313" key="10">
    <source>
        <dbReference type="EMBL" id="MFC0524069.1"/>
    </source>
</evidence>
<feature type="binding site" evidence="7">
    <location>
        <begin position="320"/>
        <end position="321"/>
    </location>
    <ligand>
        <name>substrate</name>
    </ligand>
</feature>
<evidence type="ECO:0000256" key="2">
    <source>
        <dbReference type="ARBA" id="ARBA00010286"/>
    </source>
</evidence>
<evidence type="ECO:0000313" key="11">
    <source>
        <dbReference type="Proteomes" id="UP001589836"/>
    </source>
</evidence>
<feature type="active site" evidence="7">
    <location>
        <position position="302"/>
    </location>
</feature>
<evidence type="ECO:0000259" key="9">
    <source>
        <dbReference type="Pfam" id="PF12890"/>
    </source>
</evidence>
<dbReference type="RefSeq" id="WP_377347652.1">
    <property type="nucleotide sequence ID" value="NZ_JBHLTP010000009.1"/>
</dbReference>
<dbReference type="Pfam" id="PF07969">
    <property type="entry name" value="Amidohydro_3"/>
    <property type="match status" value="1"/>
</dbReference>
<dbReference type="CDD" id="cd01317">
    <property type="entry name" value="DHOase_IIa"/>
    <property type="match status" value="1"/>
</dbReference>
<feature type="domain" description="Dihydroorotase catalytic" evidence="9">
    <location>
        <begin position="48"/>
        <end position="235"/>
    </location>
</feature>
<evidence type="ECO:0000256" key="6">
    <source>
        <dbReference type="ARBA" id="ARBA00022975"/>
    </source>
</evidence>
<keyword evidence="6 7" id="KW-0665">Pyrimidine biosynthesis</keyword>